<dbReference type="SFLD" id="SFLDG01135">
    <property type="entry name" value="C1.5.6:_HAD__Beta-PGM__Phospha"/>
    <property type="match status" value="1"/>
</dbReference>
<accession>A0A1M6E7Z6</accession>
<dbReference type="InterPro" id="IPR023198">
    <property type="entry name" value="PGP-like_dom2"/>
</dbReference>
<dbReference type="InterPro" id="IPR051806">
    <property type="entry name" value="HAD-like_SPP"/>
</dbReference>
<evidence type="ECO:0000313" key="2">
    <source>
        <dbReference type="Proteomes" id="UP000184510"/>
    </source>
</evidence>
<dbReference type="Gene3D" id="1.10.150.240">
    <property type="entry name" value="Putative phosphatase, domain 2"/>
    <property type="match status" value="1"/>
</dbReference>
<dbReference type="AlphaFoldDB" id="A0A1M6E7Z6"/>
<dbReference type="SFLD" id="SFLDS00003">
    <property type="entry name" value="Haloacid_Dehalogenase"/>
    <property type="match status" value="1"/>
</dbReference>
<keyword evidence="2" id="KW-1185">Reference proteome</keyword>
<dbReference type="Gene3D" id="3.40.50.1000">
    <property type="entry name" value="HAD superfamily/HAD-like"/>
    <property type="match status" value="1"/>
</dbReference>
<proteinExistence type="predicted"/>
<organism evidence="1 2">
    <name type="scientific">Rubritalea squalenifaciens DSM 18772</name>
    <dbReference type="NCBI Taxonomy" id="1123071"/>
    <lineage>
        <taxon>Bacteria</taxon>
        <taxon>Pseudomonadati</taxon>
        <taxon>Verrucomicrobiota</taxon>
        <taxon>Verrucomicrobiia</taxon>
        <taxon>Verrucomicrobiales</taxon>
        <taxon>Rubritaleaceae</taxon>
        <taxon>Rubritalea</taxon>
    </lineage>
</organism>
<dbReference type="FunCoup" id="A0A1M6E7Z6">
    <property type="interactions" value="372"/>
</dbReference>
<dbReference type="InterPro" id="IPR006439">
    <property type="entry name" value="HAD-SF_hydro_IA"/>
</dbReference>
<dbReference type="SFLD" id="SFLDG01129">
    <property type="entry name" value="C1.5:_HAD__Beta-PGM__Phosphata"/>
    <property type="match status" value="1"/>
</dbReference>
<evidence type="ECO:0008006" key="3">
    <source>
        <dbReference type="Google" id="ProtNLM"/>
    </source>
</evidence>
<dbReference type="STRING" id="1123071.SAMN02745181_0961"/>
<dbReference type="EMBL" id="FQYR01000002">
    <property type="protein sequence ID" value="SHI81606.1"/>
    <property type="molecule type" value="Genomic_DNA"/>
</dbReference>
<dbReference type="OrthoDB" id="9797743at2"/>
<dbReference type="Pfam" id="PF00702">
    <property type="entry name" value="Hydrolase"/>
    <property type="match status" value="1"/>
</dbReference>
<dbReference type="GO" id="GO:0050308">
    <property type="term" value="F:sugar-phosphatase activity"/>
    <property type="evidence" value="ECO:0007669"/>
    <property type="project" value="TreeGrafter"/>
</dbReference>
<dbReference type="NCBIfam" id="TIGR01549">
    <property type="entry name" value="HAD-SF-IA-v1"/>
    <property type="match status" value="1"/>
</dbReference>
<dbReference type="RefSeq" id="WP_143158328.1">
    <property type="nucleotide sequence ID" value="NZ_FQYR01000002.1"/>
</dbReference>
<dbReference type="NCBIfam" id="TIGR01509">
    <property type="entry name" value="HAD-SF-IA-v3"/>
    <property type="match status" value="1"/>
</dbReference>
<evidence type="ECO:0000313" key="1">
    <source>
        <dbReference type="EMBL" id="SHI81606.1"/>
    </source>
</evidence>
<sequence length="205" mass="22285">MERFGSLNIPKEGYKAVIFDLDGTLVDSMPAHFDAWCEALAKHGAPKHVFPEDVFYSMGGRPTVDIVKEINGEFNLQLDPEAIAYAKRNAFLEKLDKVTVIPDVVEFAKKIRGKMPMGIATGGGRIVVEKTLKLTGLSDLFDEVVTADDVKCGKPAPDVFLEVAERLEVDPKDCLVLEDAPAGIMAAQCAGMKVVTVPAPLRIVQ</sequence>
<gene>
    <name evidence="1" type="ORF">SAMN02745181_0961</name>
</gene>
<dbReference type="SUPFAM" id="SSF56784">
    <property type="entry name" value="HAD-like"/>
    <property type="match status" value="1"/>
</dbReference>
<dbReference type="InterPro" id="IPR036412">
    <property type="entry name" value="HAD-like_sf"/>
</dbReference>
<reference evidence="1 2" key="1">
    <citation type="submission" date="2016-11" db="EMBL/GenBank/DDBJ databases">
        <authorList>
            <person name="Jaros S."/>
            <person name="Januszkiewicz K."/>
            <person name="Wedrychowicz H."/>
        </authorList>
    </citation>
    <scope>NUCLEOTIDE SEQUENCE [LARGE SCALE GENOMIC DNA]</scope>
    <source>
        <strain evidence="1 2">DSM 18772</strain>
    </source>
</reference>
<dbReference type="PANTHER" id="PTHR43481:SF4">
    <property type="entry name" value="GLYCEROL-1-PHOSPHATE PHOSPHOHYDROLASE 1-RELATED"/>
    <property type="match status" value="1"/>
</dbReference>
<protein>
    <recommendedName>
        <fullName evidence="3">Haloacid dehalogenase superfamily, subfamily IA, variant 3 with third motif having DD or ED/beta-phosphoglucomutase family hydrolase</fullName>
    </recommendedName>
</protein>
<dbReference type="InterPro" id="IPR023214">
    <property type="entry name" value="HAD_sf"/>
</dbReference>
<dbReference type="InParanoid" id="A0A1M6E7Z6"/>
<dbReference type="PANTHER" id="PTHR43481">
    <property type="entry name" value="FRUCTOSE-1-PHOSPHATE PHOSPHATASE"/>
    <property type="match status" value="1"/>
</dbReference>
<name>A0A1M6E7Z6_9BACT</name>
<dbReference type="Proteomes" id="UP000184510">
    <property type="component" value="Unassembled WGS sequence"/>
</dbReference>